<dbReference type="EMBL" id="LXWW01000129">
    <property type="protein sequence ID" value="OAO15599.1"/>
    <property type="molecule type" value="Genomic_DNA"/>
</dbReference>
<protein>
    <recommendedName>
        <fullName evidence="2">BRO1 domain-containing protein</fullName>
    </recommendedName>
</protein>
<gene>
    <name evidence="3" type="ORF">AV274_2673</name>
</gene>
<dbReference type="Gene3D" id="1.25.40.280">
    <property type="entry name" value="alix/aip1 like domains"/>
    <property type="match status" value="1"/>
</dbReference>
<proteinExistence type="predicted"/>
<feature type="coiled-coil region" evidence="1">
    <location>
        <begin position="554"/>
        <end position="581"/>
    </location>
</feature>
<dbReference type="InterPro" id="IPR004328">
    <property type="entry name" value="BRO1_dom"/>
</dbReference>
<accession>A0A196SI21</accession>
<dbReference type="PROSITE" id="PS51180">
    <property type="entry name" value="BRO1"/>
    <property type="match status" value="1"/>
</dbReference>
<dbReference type="InterPro" id="IPR038499">
    <property type="entry name" value="BRO1_sf"/>
</dbReference>
<evidence type="ECO:0000313" key="4">
    <source>
        <dbReference type="Proteomes" id="UP000078348"/>
    </source>
</evidence>
<evidence type="ECO:0000259" key="2">
    <source>
        <dbReference type="PROSITE" id="PS51180"/>
    </source>
</evidence>
<dbReference type="Pfam" id="PF03097">
    <property type="entry name" value="BRO1"/>
    <property type="match status" value="1"/>
</dbReference>
<sequence>MLSLKCLKTTKYDIVTPLSGFISPNLPPSNKQGIITDLKKIMGYREAFRTVVQYSDDNCLNTAKVYLDGLLSITKYFPVVADTVRSSITWYSSVNPKQKISTKSFLVEAMCTLFNIAALYSQKAVDSLPSELTISVIDEACADLKLANGYLATIQQELSHMCDEEAKLPEIDPEAILGYRSLLSAQLHYLKAEKAKILRPESRRLFTTVYMGSHVRYDEALKHFGRSASPLPDDFIHFVQVMSKVAHSAALYYEGYMTQEELEDFDVHGSGKAYFCITRCYDMLREIRQSRVPGVVQRVVPLLAPFTLQVTESVKDVMAAWQLRRSMVPNNDNSFNMRASFLPDATLPPLTPSVDFSAILTDSERQQFAALSDAYAKYCASALSAMDESVKSMERSVEENLYAIQYHPIVEAASCKEGVAEYYDSLLRQLYEKEKKTPLDEVIARYHQKREELKRVMEDCDCEYNNVVRLMGLAPNRFTPAITNYLRNTLPQSIASNKRFVTTLDATEEKLKPWLEVKDSKVFSLVAEGNGAVVRQRISIPVDVEDDLSDVNKTANTKTELDDLRQRVAELKATAHRMAALHYKLTAAFFTNAAGRGSLSEAFPTFFMDCQNVIATCQQQAKTWNGYIVKLQTMLNCLKVRLMGVSHYKEKFGILDTLSLDDKAYHELERYAEYTDKCEQSIKVFDACINIIRSYSN</sequence>
<evidence type="ECO:0000313" key="3">
    <source>
        <dbReference type="EMBL" id="OAO15599.1"/>
    </source>
</evidence>
<feature type="domain" description="BRO1" evidence="2">
    <location>
        <begin position="1"/>
        <end position="492"/>
    </location>
</feature>
<dbReference type="SMART" id="SM01041">
    <property type="entry name" value="BRO1"/>
    <property type="match status" value="1"/>
</dbReference>
<dbReference type="AlphaFoldDB" id="A0A196SI21"/>
<keyword evidence="1" id="KW-0175">Coiled coil</keyword>
<comment type="caution">
    <text evidence="3">The sequence shown here is derived from an EMBL/GenBank/DDBJ whole genome shotgun (WGS) entry which is preliminary data.</text>
</comment>
<organism evidence="3 4">
    <name type="scientific">Blastocystis sp. subtype 1 (strain ATCC 50177 / NandII)</name>
    <dbReference type="NCBI Taxonomy" id="478820"/>
    <lineage>
        <taxon>Eukaryota</taxon>
        <taxon>Sar</taxon>
        <taxon>Stramenopiles</taxon>
        <taxon>Bigyra</taxon>
        <taxon>Opalozoa</taxon>
        <taxon>Opalinata</taxon>
        <taxon>Blastocystidae</taxon>
        <taxon>Blastocystis</taxon>
    </lineage>
</organism>
<keyword evidence="4" id="KW-1185">Reference proteome</keyword>
<evidence type="ECO:0000256" key="1">
    <source>
        <dbReference type="SAM" id="Coils"/>
    </source>
</evidence>
<name>A0A196SI21_BLAHN</name>
<dbReference type="Proteomes" id="UP000078348">
    <property type="component" value="Unassembled WGS sequence"/>
</dbReference>
<dbReference type="OrthoDB" id="64867at2759"/>
<reference evidence="3 4" key="1">
    <citation type="submission" date="2016-05" db="EMBL/GenBank/DDBJ databases">
        <title>Nuclear genome of Blastocystis sp. subtype 1 NandII.</title>
        <authorList>
            <person name="Gentekaki E."/>
            <person name="Curtis B."/>
            <person name="Stairs C."/>
            <person name="Eme L."/>
            <person name="Herman E."/>
            <person name="Klimes V."/>
            <person name="Arias M.C."/>
            <person name="Elias M."/>
            <person name="Hilliou F."/>
            <person name="Klute M."/>
            <person name="Malik S.-B."/>
            <person name="Pightling A."/>
            <person name="Rachubinski R."/>
            <person name="Salas D."/>
            <person name="Schlacht A."/>
            <person name="Suga H."/>
            <person name="Archibald J."/>
            <person name="Ball S.G."/>
            <person name="Clark G."/>
            <person name="Dacks J."/>
            <person name="Van Der Giezen M."/>
            <person name="Tsaousis A."/>
            <person name="Roger A."/>
        </authorList>
    </citation>
    <scope>NUCLEOTIDE SEQUENCE [LARGE SCALE GENOMIC DNA]</scope>
    <source>
        <strain evidence="4">ATCC 50177 / NandII</strain>
    </source>
</reference>